<organism evidence="3 4">
    <name type="scientific">Flavobacterium ginsengiterrae</name>
    <dbReference type="NCBI Taxonomy" id="871695"/>
    <lineage>
        <taxon>Bacteria</taxon>
        <taxon>Pseudomonadati</taxon>
        <taxon>Bacteroidota</taxon>
        <taxon>Flavobacteriia</taxon>
        <taxon>Flavobacteriales</taxon>
        <taxon>Flavobacteriaceae</taxon>
        <taxon>Flavobacterium</taxon>
    </lineage>
</organism>
<feature type="compositionally biased region" description="Basic and acidic residues" evidence="1">
    <location>
        <begin position="82"/>
        <end position="94"/>
    </location>
</feature>
<accession>A0ABP7G9Z9</accession>
<feature type="domain" description="T6SS Phospholipase effector Tle1-like catalytic" evidence="2">
    <location>
        <begin position="65"/>
        <end position="353"/>
    </location>
</feature>
<evidence type="ECO:0000259" key="2">
    <source>
        <dbReference type="Pfam" id="PF09994"/>
    </source>
</evidence>
<keyword evidence="4" id="KW-1185">Reference proteome</keyword>
<dbReference type="InterPro" id="IPR018712">
    <property type="entry name" value="Tle1-like_cat"/>
</dbReference>
<gene>
    <name evidence="3" type="ORF">GCM10022423_05140</name>
</gene>
<dbReference type="Proteomes" id="UP001500748">
    <property type="component" value="Unassembled WGS sequence"/>
</dbReference>
<comment type="caution">
    <text evidence="3">The sequence shown here is derived from an EMBL/GenBank/DDBJ whole genome shotgun (WGS) entry which is preliminary data.</text>
</comment>
<protein>
    <recommendedName>
        <fullName evidence="2">T6SS Phospholipase effector Tle1-like catalytic domain-containing protein</fullName>
    </recommendedName>
</protein>
<evidence type="ECO:0000256" key="1">
    <source>
        <dbReference type="SAM" id="MobiDB-lite"/>
    </source>
</evidence>
<evidence type="ECO:0000313" key="4">
    <source>
        <dbReference type="Proteomes" id="UP001500748"/>
    </source>
</evidence>
<evidence type="ECO:0000313" key="3">
    <source>
        <dbReference type="EMBL" id="GAA3757731.1"/>
    </source>
</evidence>
<dbReference type="EMBL" id="BAABDU010000002">
    <property type="protein sequence ID" value="GAA3757731.1"/>
    <property type="molecule type" value="Genomic_DNA"/>
</dbReference>
<dbReference type="RefSeq" id="WP_345139849.1">
    <property type="nucleotide sequence ID" value="NZ_BAABDU010000002.1"/>
</dbReference>
<sequence>MSIISIIEGTFTETATGNIEIHATGGDLTVVATGNNIQHGKEGTNYRDYEPLNPNDSLINEKVVRLNLFFDGTQNNKTNTEAGKEHENSNHTDDSYTNDYSNVARGFDAIDPNAENQVRIYIEGIGTEDLESETTFFGNMPDNSGIPLGEGDRGIKAKVTKACFLAAEELLKYAGKKMILEVNVYGFSRGATAARHFLHIATTPAQTHQPAFSSYETALPPYGLKGASYIKTEKTDMLIQKHGFFGACLAAKEFTPSEIYFRFVGLYDTVAAYGANHRGTEIFGISIIDNDTKQLGLDAVKKASFVLQFAADDEHRDNFDLTNIESAGVDGLEITLPGVHSDIGGCYVENDSERVDLFYERYFNRECEKFKQILIDEGWYNPEQLHIIHSYTTDFTNKVPEEHNDNPAGFYGLVGIKEAVHNTYDKVALNQMFHYSKQFDVLYSEDMLKDNKIKDNFLSNVNKQLVDYIKSCTLLRNQYVKRFNKGENVQKEYLDEIKKIHYKDFIDLDDLKTLRRDYLHWSSSATKFGLGPRLGGIKKATERTRNIQNG</sequence>
<name>A0ABP7G9Z9_9FLAO</name>
<feature type="region of interest" description="Disordered" evidence="1">
    <location>
        <begin position="74"/>
        <end position="95"/>
    </location>
</feature>
<dbReference type="Pfam" id="PF09994">
    <property type="entry name" value="T6SS_Tle1-like_cat"/>
    <property type="match status" value="1"/>
</dbReference>
<reference evidence="4" key="1">
    <citation type="journal article" date="2019" name="Int. J. Syst. Evol. Microbiol.">
        <title>The Global Catalogue of Microorganisms (GCM) 10K type strain sequencing project: providing services to taxonomists for standard genome sequencing and annotation.</title>
        <authorList>
            <consortium name="The Broad Institute Genomics Platform"/>
            <consortium name="The Broad Institute Genome Sequencing Center for Infectious Disease"/>
            <person name="Wu L."/>
            <person name="Ma J."/>
        </authorList>
    </citation>
    <scope>NUCLEOTIDE SEQUENCE [LARGE SCALE GENOMIC DNA]</scope>
    <source>
        <strain evidence="4">JCM 17337</strain>
    </source>
</reference>
<dbReference type="PANTHER" id="PTHR33840:SF1">
    <property type="entry name" value="TLE1 PHOSPHOLIPASE DOMAIN-CONTAINING PROTEIN"/>
    <property type="match status" value="1"/>
</dbReference>
<dbReference type="PANTHER" id="PTHR33840">
    <property type="match status" value="1"/>
</dbReference>
<proteinExistence type="predicted"/>